<dbReference type="InterPro" id="IPR005835">
    <property type="entry name" value="NTP_transferase_dom"/>
</dbReference>
<dbReference type="AlphaFoldDB" id="A0A6C0P7X1"/>
<dbReference type="Pfam" id="PF00483">
    <property type="entry name" value="NTP_transferase"/>
    <property type="match status" value="1"/>
</dbReference>
<dbReference type="PANTHER" id="PTHR22572">
    <property type="entry name" value="SUGAR-1-PHOSPHATE GUANYL TRANSFERASE"/>
    <property type="match status" value="1"/>
</dbReference>
<dbReference type="PROSITE" id="PS51371">
    <property type="entry name" value="CBS"/>
    <property type="match status" value="1"/>
</dbReference>
<dbReference type="InterPro" id="IPR029044">
    <property type="entry name" value="Nucleotide-diphossugar_trans"/>
</dbReference>
<dbReference type="Gene3D" id="3.10.580.10">
    <property type="entry name" value="CBS-domain"/>
    <property type="match status" value="1"/>
</dbReference>
<accession>A0A6C0P7X1</accession>
<dbReference type="EMBL" id="CP048286">
    <property type="protein sequence ID" value="QHW32612.1"/>
    <property type="molecule type" value="Genomic_DNA"/>
</dbReference>
<dbReference type="InterPro" id="IPR046342">
    <property type="entry name" value="CBS_dom_sf"/>
</dbReference>
<keyword evidence="4" id="KW-1185">Reference proteome</keyword>
<proteinExistence type="predicted"/>
<evidence type="ECO:0000313" key="3">
    <source>
        <dbReference type="EMBL" id="QHW32612.1"/>
    </source>
</evidence>
<keyword evidence="1" id="KW-0129">CBS domain</keyword>
<dbReference type="Gene3D" id="3.90.550.10">
    <property type="entry name" value="Spore Coat Polysaccharide Biosynthesis Protein SpsA, Chain A"/>
    <property type="match status" value="1"/>
</dbReference>
<dbReference type="Proteomes" id="UP000479114">
    <property type="component" value="Chromosome"/>
</dbReference>
<dbReference type="CDD" id="cd04607">
    <property type="entry name" value="CBS_pair_NTP_transferase_assoc"/>
    <property type="match status" value="1"/>
</dbReference>
<name>A0A6C0P7X1_9BACL</name>
<dbReference type="InterPro" id="IPR000644">
    <property type="entry name" value="CBS_dom"/>
</dbReference>
<reference evidence="3 4" key="1">
    <citation type="submission" date="2020-02" db="EMBL/GenBank/DDBJ databases">
        <title>Paenibacillus sp. nov., isolated from rhizosphere soil of tomato.</title>
        <authorList>
            <person name="Weon H.-Y."/>
            <person name="Lee S.A."/>
        </authorList>
    </citation>
    <scope>NUCLEOTIDE SEQUENCE [LARGE SCALE GENOMIC DNA]</scope>
    <source>
        <strain evidence="3 4">14171R-81</strain>
    </source>
</reference>
<evidence type="ECO:0000256" key="1">
    <source>
        <dbReference type="PROSITE-ProRule" id="PRU00703"/>
    </source>
</evidence>
<dbReference type="Pfam" id="PF00571">
    <property type="entry name" value="CBS"/>
    <property type="match status" value="1"/>
</dbReference>
<dbReference type="SUPFAM" id="SSF54631">
    <property type="entry name" value="CBS-domain pair"/>
    <property type="match status" value="1"/>
</dbReference>
<evidence type="ECO:0000313" key="4">
    <source>
        <dbReference type="Proteomes" id="UP000479114"/>
    </source>
</evidence>
<dbReference type="CDD" id="cd06426">
    <property type="entry name" value="NTP_transferase_like_2"/>
    <property type="match status" value="1"/>
</dbReference>
<dbReference type="KEGG" id="prz:GZH47_18510"/>
<sequence length="350" mass="40093">MKAIEDIFVSPTASIIEALQIIDRGSVQIALVVDEEQRLLGTITDGDVRRGILRGISLESPLSLVMNREPRTAKLDMDRDMILSVMQYLNLRQFPVLDEAGRVIRLELIDELLQRNNRDNWVVLMAGGLGTRLGELTKDCPKPLLRVGTKPILEIILESFISNGFHRFFISVNYKAEMIKDYFGDGSKWGVEICYIHEGKRLGTAGALRLLQEVPSHPIIVMNGDLLTKVNFRQLVDFHVETNAKATMCVREYEFQIPYGVVQAEGHCLRKIEEKPTQKFFVNGGIYVIDQELMQMIPKDSFYDMPTLFDEAIGRELNTSVFPIREYWIDIGRMDDFERANREIYKEGML</sequence>
<dbReference type="RefSeq" id="WP_162642466.1">
    <property type="nucleotide sequence ID" value="NZ_CP048286.1"/>
</dbReference>
<dbReference type="SUPFAM" id="SSF53448">
    <property type="entry name" value="Nucleotide-diphospho-sugar transferases"/>
    <property type="match status" value="1"/>
</dbReference>
<dbReference type="InterPro" id="IPR050486">
    <property type="entry name" value="Mannose-1P_guanyltransferase"/>
</dbReference>
<evidence type="ECO:0000259" key="2">
    <source>
        <dbReference type="PROSITE" id="PS51371"/>
    </source>
</evidence>
<organism evidence="3 4">
    <name type="scientific">Paenibacillus rhizovicinus</name>
    <dbReference type="NCBI Taxonomy" id="2704463"/>
    <lineage>
        <taxon>Bacteria</taxon>
        <taxon>Bacillati</taxon>
        <taxon>Bacillota</taxon>
        <taxon>Bacilli</taxon>
        <taxon>Bacillales</taxon>
        <taxon>Paenibacillaceae</taxon>
        <taxon>Paenibacillus</taxon>
    </lineage>
</organism>
<protein>
    <submittedName>
        <fullName evidence="3">CBS domain-containing protein</fullName>
    </submittedName>
</protein>
<feature type="domain" description="CBS" evidence="2">
    <location>
        <begin position="1"/>
        <end position="58"/>
    </location>
</feature>
<gene>
    <name evidence="3" type="ORF">GZH47_18510</name>
</gene>